<reference evidence="9 10" key="1">
    <citation type="submission" date="2023-04" db="EMBL/GenBank/DDBJ databases">
        <title>Genome of Basidiobolus ranarum AG-B5.</title>
        <authorList>
            <person name="Stajich J.E."/>
            <person name="Carter-House D."/>
            <person name="Gryganskyi A."/>
        </authorList>
    </citation>
    <scope>NUCLEOTIDE SEQUENCE [LARGE SCALE GENOMIC DNA]</scope>
    <source>
        <strain evidence="9 10">AG-B5</strain>
    </source>
</reference>
<dbReference type="GO" id="GO:0016787">
    <property type="term" value="F:hydrolase activity"/>
    <property type="evidence" value="ECO:0007669"/>
    <property type="project" value="UniProtKB-KW"/>
</dbReference>
<evidence type="ECO:0000313" key="9">
    <source>
        <dbReference type="EMBL" id="KAK9768854.1"/>
    </source>
</evidence>
<feature type="region of interest" description="Disordered" evidence="6">
    <location>
        <begin position="258"/>
        <end position="281"/>
    </location>
</feature>
<dbReference type="Pfam" id="PF01363">
    <property type="entry name" value="FYVE"/>
    <property type="match status" value="1"/>
</dbReference>
<dbReference type="InterPro" id="IPR017455">
    <property type="entry name" value="Znf_FYVE-rel"/>
</dbReference>
<dbReference type="PANTHER" id="PTHR46753:SF3">
    <property type="entry name" value="PDZ DOMAIN-CONTAINING PROTEIN"/>
    <property type="match status" value="1"/>
</dbReference>
<dbReference type="InterPro" id="IPR013083">
    <property type="entry name" value="Znf_RING/FYVE/PHD"/>
</dbReference>
<evidence type="ECO:0000256" key="4">
    <source>
        <dbReference type="PROSITE-ProRule" id="PRU00091"/>
    </source>
</evidence>
<evidence type="ECO:0000259" key="8">
    <source>
        <dbReference type="PROSITE" id="PS50826"/>
    </source>
</evidence>
<dbReference type="Gene3D" id="1.20.58.900">
    <property type="match status" value="1"/>
</dbReference>
<dbReference type="CDD" id="cd17671">
    <property type="entry name" value="RUN"/>
    <property type="match status" value="1"/>
</dbReference>
<feature type="coiled-coil region" evidence="5">
    <location>
        <begin position="315"/>
        <end position="363"/>
    </location>
</feature>
<proteinExistence type="predicted"/>
<dbReference type="CDD" id="cd15730">
    <property type="entry name" value="FYVE_EEA1"/>
    <property type="match status" value="1"/>
</dbReference>
<evidence type="ECO:0000259" key="7">
    <source>
        <dbReference type="PROSITE" id="PS50178"/>
    </source>
</evidence>
<dbReference type="InterPro" id="IPR000306">
    <property type="entry name" value="Znf_FYVE"/>
</dbReference>
<evidence type="ECO:0000313" key="10">
    <source>
        <dbReference type="Proteomes" id="UP001479436"/>
    </source>
</evidence>
<feature type="domain" description="RUN" evidence="8">
    <location>
        <begin position="84"/>
        <end position="217"/>
    </location>
</feature>
<protein>
    <submittedName>
        <fullName evidence="9">RUN and FYVE domain-containing protein 1</fullName>
        <ecNumber evidence="9">3.6.4.12</ecNumber>
    </submittedName>
</protein>
<accession>A0ABR2X532</accession>
<dbReference type="Proteomes" id="UP001479436">
    <property type="component" value="Unassembled WGS sequence"/>
</dbReference>
<keyword evidence="5" id="KW-0175">Coiled coil</keyword>
<dbReference type="PANTHER" id="PTHR46753">
    <property type="entry name" value="FYVE AND COILED-COIL DOMAIN-CONTAINING PROTEIN 1"/>
    <property type="match status" value="1"/>
</dbReference>
<dbReference type="SMART" id="SM00064">
    <property type="entry name" value="FYVE"/>
    <property type="match status" value="1"/>
</dbReference>
<evidence type="ECO:0000256" key="3">
    <source>
        <dbReference type="ARBA" id="ARBA00022833"/>
    </source>
</evidence>
<keyword evidence="3" id="KW-0862">Zinc</keyword>
<dbReference type="SMART" id="SM00593">
    <property type="entry name" value="RUN"/>
    <property type="match status" value="1"/>
</dbReference>
<evidence type="ECO:0000256" key="2">
    <source>
        <dbReference type="ARBA" id="ARBA00022771"/>
    </source>
</evidence>
<organism evidence="9 10">
    <name type="scientific">Basidiobolus ranarum</name>
    <dbReference type="NCBI Taxonomy" id="34480"/>
    <lineage>
        <taxon>Eukaryota</taxon>
        <taxon>Fungi</taxon>
        <taxon>Fungi incertae sedis</taxon>
        <taxon>Zoopagomycota</taxon>
        <taxon>Entomophthoromycotina</taxon>
        <taxon>Basidiobolomycetes</taxon>
        <taxon>Basidiobolales</taxon>
        <taxon>Basidiobolaceae</taxon>
        <taxon>Basidiobolus</taxon>
    </lineage>
</organism>
<comment type="caution">
    <text evidence="9">The sequence shown here is derived from an EMBL/GenBank/DDBJ whole genome shotgun (WGS) entry which is preliminary data.</text>
</comment>
<dbReference type="InterPro" id="IPR004012">
    <property type="entry name" value="Run_dom"/>
</dbReference>
<dbReference type="SUPFAM" id="SSF140741">
    <property type="entry name" value="RUN domain-like"/>
    <property type="match status" value="1"/>
</dbReference>
<gene>
    <name evidence="9" type="primary">RUFY1_1</name>
    <name evidence="9" type="ORF">K7432_000188</name>
</gene>
<keyword evidence="9" id="KW-0378">Hydrolase</keyword>
<sequence>MAITEEQFKEVLRLIRTTEPEVHELISNNYKRQHLFPGVSSVTFSTLLNFLKEQNSLRNHVVSFANVLVTIICSIYEETGTAISQEDPFLSSLCSLIDRVLRHGLRLKGNVWGTFRCYWDFIVEQSEYGRLGPLKSTVDKVKSITSLKGLGSARAWIRLSLRERTLSTALAVLLDNQSLVREWYEPHALVASSEFDVFSETLAPLDYVSFGFSLQDKNLVKLNETEDGDTVANFVSWLNNEIHDISERESMEHKEPAAPDLISSPPMSVTSEQVVPSPIPPPHGICETVDIREYLMVVERNQLLEDSHRSLEIKCIAQEQAANELAEDNEELMKKVNSLKRKCQQLESKNSELQKSMKEFNKTGLNFPKPSPPRKHGSVRSIWGLDSDNGENPSERLSRAETELQEKSDKIRHFEQSYWNLKKITDQLQSNAANSSNNLEKLQTQINNPDLCIFSKLKHLEESVAEKDETLILMAQEMNRLQIRLNSLEYMARDVRQQGPWQNNNLASKCNQCGQQFSMLIRKHHCRRDGKLYCSKCSSNRILLPSSKSPVRVCDSCYETATSDG</sequence>
<dbReference type="PROSITE" id="PS50826">
    <property type="entry name" value="RUN"/>
    <property type="match status" value="1"/>
</dbReference>
<evidence type="ECO:0000256" key="6">
    <source>
        <dbReference type="SAM" id="MobiDB-lite"/>
    </source>
</evidence>
<dbReference type="SUPFAM" id="SSF57903">
    <property type="entry name" value="FYVE/PHD zinc finger"/>
    <property type="match status" value="1"/>
</dbReference>
<feature type="compositionally biased region" description="Polar residues" evidence="6">
    <location>
        <begin position="265"/>
        <end position="274"/>
    </location>
</feature>
<dbReference type="PROSITE" id="PS50178">
    <property type="entry name" value="ZF_FYVE"/>
    <property type="match status" value="1"/>
</dbReference>
<dbReference type="Gene3D" id="3.30.40.10">
    <property type="entry name" value="Zinc/RING finger domain, C3HC4 (zinc finger)"/>
    <property type="match status" value="1"/>
</dbReference>
<feature type="domain" description="FYVE-type" evidence="7">
    <location>
        <begin position="504"/>
        <end position="562"/>
    </location>
</feature>
<evidence type="ECO:0000256" key="1">
    <source>
        <dbReference type="ARBA" id="ARBA00022723"/>
    </source>
</evidence>
<dbReference type="EMBL" id="JASJQH010000003">
    <property type="protein sequence ID" value="KAK9768854.1"/>
    <property type="molecule type" value="Genomic_DNA"/>
</dbReference>
<dbReference type="InterPro" id="IPR011011">
    <property type="entry name" value="Znf_FYVE_PHD"/>
</dbReference>
<dbReference type="InterPro" id="IPR037213">
    <property type="entry name" value="Run_dom_sf"/>
</dbReference>
<name>A0ABR2X532_9FUNG</name>
<keyword evidence="10" id="KW-1185">Reference proteome</keyword>
<dbReference type="GO" id="GO:0003678">
    <property type="term" value="F:DNA helicase activity"/>
    <property type="evidence" value="ECO:0007669"/>
    <property type="project" value="UniProtKB-EC"/>
</dbReference>
<keyword evidence="1" id="KW-0479">Metal-binding</keyword>
<keyword evidence="2 4" id="KW-0863">Zinc-finger</keyword>
<evidence type="ECO:0000256" key="5">
    <source>
        <dbReference type="SAM" id="Coils"/>
    </source>
</evidence>
<feature type="region of interest" description="Disordered" evidence="6">
    <location>
        <begin position="363"/>
        <end position="398"/>
    </location>
</feature>
<dbReference type="EC" id="3.6.4.12" evidence="9"/>
<dbReference type="Pfam" id="PF02759">
    <property type="entry name" value="RUN"/>
    <property type="match status" value="1"/>
</dbReference>